<keyword evidence="14" id="KW-1015">Disulfide bond</keyword>
<gene>
    <name evidence="20" type="ORF">BRAFLDRAFT_88412</name>
</gene>
<evidence type="ECO:0000256" key="9">
    <source>
        <dbReference type="ARBA" id="ARBA00022989"/>
    </source>
</evidence>
<dbReference type="SMART" id="SM00369">
    <property type="entry name" value="LRR_TYP"/>
    <property type="match status" value="19"/>
</dbReference>
<evidence type="ECO:0000313" key="20">
    <source>
        <dbReference type="EMBL" id="EEN67199.1"/>
    </source>
</evidence>
<feature type="transmembrane region" description="Helical" evidence="16">
    <location>
        <begin position="1365"/>
        <end position="1384"/>
    </location>
</feature>
<dbReference type="Gene3D" id="3.80.10.10">
    <property type="entry name" value="Ribonuclease Inhibitor"/>
    <property type="match status" value="7"/>
</dbReference>
<evidence type="ECO:0000256" key="3">
    <source>
        <dbReference type="ARBA" id="ARBA00022588"/>
    </source>
</evidence>
<evidence type="ECO:0000256" key="12">
    <source>
        <dbReference type="ARBA" id="ARBA00023180"/>
    </source>
</evidence>
<feature type="domain" description="TIR" evidence="19">
    <location>
        <begin position="599"/>
        <end position="731"/>
    </location>
</feature>
<dbReference type="SMART" id="SM00255">
    <property type="entry name" value="TIR"/>
    <property type="match status" value="1"/>
</dbReference>
<protein>
    <recommendedName>
        <fullName evidence="21">EGF-like domain-containing protein</fullName>
    </recommendedName>
</protein>
<evidence type="ECO:0000256" key="16">
    <source>
        <dbReference type="SAM" id="Phobius"/>
    </source>
</evidence>
<evidence type="ECO:0000256" key="15">
    <source>
        <dbReference type="SAM" id="MobiDB-lite"/>
    </source>
</evidence>
<evidence type="ECO:0000256" key="7">
    <source>
        <dbReference type="ARBA" id="ARBA00022737"/>
    </source>
</evidence>
<evidence type="ECO:0000256" key="10">
    <source>
        <dbReference type="ARBA" id="ARBA00023136"/>
    </source>
</evidence>
<dbReference type="eggNOG" id="KOG0619">
    <property type="taxonomic scope" value="Eukaryota"/>
</dbReference>
<evidence type="ECO:0000259" key="19">
    <source>
        <dbReference type="PROSITE" id="PS50104"/>
    </source>
</evidence>
<sequence length="1490" mass="168381">MGPVLFLLLVLQLSLAESTSTTSPEIPCQIVDSKVVNCQGLRLNSVPQPLPNTTLSLQLCFNQLRTEELKAVEQLELEHFSLAGTVPTLAQIQRGALSLLRRVKTLDLSGIKIGTRQSFWQHLSELENGAISSLSLVDIGLGTPDKGTLDCIPKSVETLNLQENGIETLKNNVFAGLPNLKELKFGLNPISTIEAGAFNGLEKLEFLDLILNDLTFVNQEVFLPISPTLQKLDLGGNNLRLKPGNFQKLHKLESLNLENNGITIIEPLHFQGLERLRELNIDDNAALFSSKYSGLFQFLPQLNNLYSRWNIIGDSLENILEVIPASLQVMDLTGCRLQSLGGKTGVNFVPQKILQSLIIRKIDIAGSQSPVTYPFSSRTLHNLKQLQQLDMSLNHFTIVPKEAFWHLRNLTHLDLHGNSLGGLHVNTFKDLERLQFLDLSSNKIDSVKPRLLAPLTSLKTLNLTQNFISSIEAPSVLFFHRLYILDLSHNPFSCTCRLLGFVDWIKNTTAVRIRNLVDKTSYSCFSPAEHKNVPLLDLRLDCDLHTAYYMCIVMSTLVFLYTMLAFLLGKYHPYLQYCFLYLRGKARGYRAIPRRDRHILYDAFVSYNSESLRWVQNHLIPNLEEQQPHYRLCIADRDFLAGKDIVDNITEGIQQSRKTSGWCTLEFKLARHRLFDEGEDVLILVLLENIPVTQLSRYHLLQKLMSKKTYLVWPGDPPGRALFWELLRQALGSRNRLSQGSSLSESNREDNEMEKGATQTTLLILAALCHISVRGCPTNCTCLPDNLVDCQHGHLTNIPPDIPRGTKYLQLQHNRIRSLGPHVFGPPVLRSLRKLNLSHNELVSVHPDAFSYRLRSATLEVLDLSNNNISSLLPFTFDKLNRLEQLYLHGNNLPIIGPNAFTGLRSLRLLSLQNNQISVIARDSFQHLPTLVDLSLRNNQLAFLHDRTFEGLTSLQALDLSENRIHGWENDSLLGLTDLRDLRLDFNRLRAIPELPETWFPRNCLKRLNLSHNPIETITDHALGLAIELQELYLHDLPELSTVQNFAFRGLPKLQQLHMYNNPGLNTLPIHALVGLPRIQHINLRNNSFSTLDYLLFPNSWELHVVDLSDNPWDCSCRNSFRDWIDDFARHGTVMNSERTLCESPAELGGEELLSLPDDYCEDGDDSEEEEEEDDRRGQEEEYWKGRPEEEDRPEPEPEPEGPEVPCSHNACLENGRCMMKGNSAYCRCPRGFLGNYCEIYGEKGKLERIFASSDTETTIDVAWTVKQRDLNLTFLVYWSVNGPMQYEVSRDLSRETRAYRITDLLPGSFHRVCVHSNRYNFQVSHECKDLGTLGFSGENPWGPEDGSMPLPNKDPFQIANIGKAVGIGGGVVILIGIIIGVACRIRYLHGNAHTEAETPPPDYSRTNSRQSQIQLHDLPPPYHEVVSQGIVNPALNPGFANPPFNPGLVNPEVNQRDSRSSNNTLHSAQSLPTISEENEAGADVAQYRH</sequence>
<dbReference type="SUPFAM" id="SSF57196">
    <property type="entry name" value="EGF/Laminin"/>
    <property type="match status" value="1"/>
</dbReference>
<dbReference type="PROSITE" id="PS01186">
    <property type="entry name" value="EGF_2"/>
    <property type="match status" value="1"/>
</dbReference>
<dbReference type="InterPro" id="IPR003591">
    <property type="entry name" value="Leu-rich_rpt_typical-subtyp"/>
</dbReference>
<keyword evidence="9 16" id="KW-1133">Transmembrane helix</keyword>
<dbReference type="SMART" id="SM00082">
    <property type="entry name" value="LRRCT"/>
    <property type="match status" value="2"/>
</dbReference>
<comment type="subcellular location">
    <subcellularLocation>
        <location evidence="1">Membrane</location>
        <topology evidence="1">Single-pass type I membrane protein</topology>
    </subcellularLocation>
</comment>
<dbReference type="InterPro" id="IPR000483">
    <property type="entry name" value="Cys-rich_flank_reg_C"/>
</dbReference>
<keyword evidence="11" id="KW-0675">Receptor</keyword>
<dbReference type="SUPFAM" id="SSF52200">
    <property type="entry name" value="Toll/Interleukin receptor TIR domain"/>
    <property type="match status" value="1"/>
</dbReference>
<dbReference type="PROSITE" id="PS50104">
    <property type="entry name" value="TIR"/>
    <property type="match status" value="1"/>
</dbReference>
<dbReference type="Pfam" id="PF01582">
    <property type="entry name" value="TIR"/>
    <property type="match status" value="1"/>
</dbReference>
<evidence type="ECO:0000256" key="6">
    <source>
        <dbReference type="ARBA" id="ARBA00022729"/>
    </source>
</evidence>
<dbReference type="CDD" id="cd00054">
    <property type="entry name" value="EGF_CA"/>
    <property type="match status" value="1"/>
</dbReference>
<dbReference type="FunFam" id="3.80.10.10:FF:002847">
    <property type="entry name" value="Leucine rich repeat containing 15"/>
    <property type="match status" value="1"/>
</dbReference>
<dbReference type="SMART" id="SM00013">
    <property type="entry name" value="LRRNT"/>
    <property type="match status" value="2"/>
</dbReference>
<dbReference type="InterPro" id="IPR000742">
    <property type="entry name" value="EGF"/>
</dbReference>
<accession>C3XWT9</accession>
<dbReference type="FunFam" id="3.40.50.10140:FF:000001">
    <property type="entry name" value="Toll-like receptor 2"/>
    <property type="match status" value="1"/>
</dbReference>
<evidence type="ECO:0000256" key="1">
    <source>
        <dbReference type="ARBA" id="ARBA00004479"/>
    </source>
</evidence>
<feature type="compositionally biased region" description="Acidic residues" evidence="15">
    <location>
        <begin position="1159"/>
        <end position="1174"/>
    </location>
</feature>
<dbReference type="GO" id="GO:0045087">
    <property type="term" value="P:innate immune response"/>
    <property type="evidence" value="ECO:0007669"/>
    <property type="project" value="UniProtKB-KW"/>
</dbReference>
<keyword evidence="7" id="KW-0677">Repeat</keyword>
<dbReference type="InterPro" id="IPR035897">
    <property type="entry name" value="Toll_tir_struct_dom_sf"/>
</dbReference>
<feature type="domain" description="EGF-like" evidence="18">
    <location>
        <begin position="1203"/>
        <end position="1239"/>
    </location>
</feature>
<dbReference type="eggNOG" id="KOG4641">
    <property type="taxonomic scope" value="Eukaryota"/>
</dbReference>
<dbReference type="InterPro" id="IPR000372">
    <property type="entry name" value="LRRNT"/>
</dbReference>
<feature type="disulfide bond" evidence="14">
    <location>
        <begin position="1229"/>
        <end position="1238"/>
    </location>
</feature>
<feature type="region of interest" description="Disordered" evidence="15">
    <location>
        <begin position="1153"/>
        <end position="1206"/>
    </location>
</feature>
<feature type="compositionally biased region" description="Acidic residues" evidence="15">
    <location>
        <begin position="1191"/>
        <end position="1202"/>
    </location>
</feature>
<evidence type="ECO:0000259" key="18">
    <source>
        <dbReference type="PROSITE" id="PS50026"/>
    </source>
</evidence>
<dbReference type="SMART" id="SM00181">
    <property type="entry name" value="EGF"/>
    <property type="match status" value="1"/>
</dbReference>
<dbReference type="SUPFAM" id="SSF52058">
    <property type="entry name" value="L domain-like"/>
    <property type="match status" value="3"/>
</dbReference>
<comment type="similarity">
    <text evidence="2">Belongs to the Toll-like receptor family.</text>
</comment>
<comment type="caution">
    <text evidence="14">Lacks conserved residue(s) required for the propagation of feature annotation.</text>
</comment>
<feature type="region of interest" description="Disordered" evidence="15">
    <location>
        <begin position="1443"/>
        <end position="1490"/>
    </location>
</feature>
<dbReference type="GO" id="GO:0016020">
    <property type="term" value="C:membrane"/>
    <property type="evidence" value="ECO:0007669"/>
    <property type="project" value="UniProtKB-SubCell"/>
</dbReference>
<dbReference type="InterPro" id="IPR001611">
    <property type="entry name" value="Leu-rich_rpt"/>
</dbReference>
<reference evidence="20" key="1">
    <citation type="journal article" date="2008" name="Nature">
        <title>The amphioxus genome and the evolution of the chordate karyotype.</title>
        <authorList>
            <consortium name="US DOE Joint Genome Institute (JGI-PGF)"/>
            <person name="Putnam N.H."/>
            <person name="Butts T."/>
            <person name="Ferrier D.E.K."/>
            <person name="Furlong R.F."/>
            <person name="Hellsten U."/>
            <person name="Kawashima T."/>
            <person name="Robinson-Rechavi M."/>
            <person name="Shoguchi E."/>
            <person name="Terry A."/>
            <person name="Yu J.-K."/>
            <person name="Benito-Gutierrez E.L."/>
            <person name="Dubchak I."/>
            <person name="Garcia-Fernandez J."/>
            <person name="Gibson-Brown J.J."/>
            <person name="Grigoriev I.V."/>
            <person name="Horton A.C."/>
            <person name="de Jong P.J."/>
            <person name="Jurka J."/>
            <person name="Kapitonov V.V."/>
            <person name="Kohara Y."/>
            <person name="Kuroki Y."/>
            <person name="Lindquist E."/>
            <person name="Lucas S."/>
            <person name="Osoegawa K."/>
            <person name="Pennacchio L.A."/>
            <person name="Salamov A.A."/>
            <person name="Satou Y."/>
            <person name="Sauka-Spengler T."/>
            <person name="Schmutz J."/>
            <person name="Shin-I T."/>
            <person name="Toyoda A."/>
            <person name="Bronner-Fraser M."/>
            <person name="Fujiyama A."/>
            <person name="Holland L.Z."/>
            <person name="Holland P.W.H."/>
            <person name="Satoh N."/>
            <person name="Rokhsar D.S."/>
        </authorList>
    </citation>
    <scope>NUCLEOTIDE SEQUENCE [LARGE SCALE GENOMIC DNA]</scope>
    <source>
        <strain evidence="20">S238N-H82</strain>
        <tissue evidence="20">Testes</tissue>
    </source>
</reference>
<feature type="chain" id="PRO_5002933134" description="EGF-like domain-containing protein" evidence="17">
    <location>
        <begin position="17"/>
        <end position="1490"/>
    </location>
</feature>
<keyword evidence="5 16" id="KW-0812">Transmembrane</keyword>
<dbReference type="InterPro" id="IPR032675">
    <property type="entry name" value="LRR_dom_sf"/>
</dbReference>
<dbReference type="Gene3D" id="2.10.25.10">
    <property type="entry name" value="Laminin"/>
    <property type="match status" value="1"/>
</dbReference>
<evidence type="ECO:0000256" key="17">
    <source>
        <dbReference type="SAM" id="SignalP"/>
    </source>
</evidence>
<evidence type="ECO:0000256" key="4">
    <source>
        <dbReference type="ARBA" id="ARBA00022614"/>
    </source>
</evidence>
<keyword evidence="6 17" id="KW-0732">Signal</keyword>
<dbReference type="PROSITE" id="PS51450">
    <property type="entry name" value="LRR"/>
    <property type="match status" value="8"/>
</dbReference>
<evidence type="ECO:0000256" key="11">
    <source>
        <dbReference type="ARBA" id="ARBA00023170"/>
    </source>
</evidence>
<dbReference type="Gene3D" id="3.40.50.10140">
    <property type="entry name" value="Toll/interleukin-1 receptor homology (TIR) domain"/>
    <property type="match status" value="1"/>
</dbReference>
<evidence type="ECO:0000256" key="8">
    <source>
        <dbReference type="ARBA" id="ARBA00022859"/>
    </source>
</evidence>
<keyword evidence="14" id="KW-0245">EGF-like domain</keyword>
<keyword evidence="12" id="KW-0325">Glycoprotein</keyword>
<dbReference type="PANTHER" id="PTHR24365:SF530">
    <property type="entry name" value="MSTPROX-RELATED"/>
    <property type="match status" value="1"/>
</dbReference>
<dbReference type="InterPro" id="IPR000157">
    <property type="entry name" value="TIR_dom"/>
</dbReference>
<evidence type="ECO:0008006" key="21">
    <source>
        <dbReference type="Google" id="ProtNLM"/>
    </source>
</evidence>
<evidence type="ECO:0000256" key="14">
    <source>
        <dbReference type="PROSITE-ProRule" id="PRU00076"/>
    </source>
</evidence>
<keyword evidence="3" id="KW-0399">Innate immunity</keyword>
<keyword evidence="8" id="KW-0391">Immunity</keyword>
<feature type="compositionally biased region" description="Basic and acidic residues" evidence="15">
    <location>
        <begin position="1175"/>
        <end position="1190"/>
    </location>
</feature>
<dbReference type="PANTHER" id="PTHR24365">
    <property type="entry name" value="TOLL-LIKE RECEPTOR"/>
    <property type="match status" value="1"/>
</dbReference>
<evidence type="ECO:0000256" key="2">
    <source>
        <dbReference type="ARBA" id="ARBA00009634"/>
    </source>
</evidence>
<dbReference type="PROSITE" id="PS00022">
    <property type="entry name" value="EGF_1"/>
    <property type="match status" value="1"/>
</dbReference>
<dbReference type="PROSITE" id="PS50026">
    <property type="entry name" value="EGF_3"/>
    <property type="match status" value="1"/>
</dbReference>
<evidence type="ECO:0000256" key="5">
    <source>
        <dbReference type="ARBA" id="ARBA00022692"/>
    </source>
</evidence>
<dbReference type="GO" id="GO:0007165">
    <property type="term" value="P:signal transduction"/>
    <property type="evidence" value="ECO:0007669"/>
    <property type="project" value="InterPro"/>
</dbReference>
<organism>
    <name type="scientific">Branchiostoma floridae</name>
    <name type="common">Florida lancelet</name>
    <name type="synonym">Amphioxus</name>
    <dbReference type="NCBI Taxonomy" id="7739"/>
    <lineage>
        <taxon>Eukaryota</taxon>
        <taxon>Metazoa</taxon>
        <taxon>Chordata</taxon>
        <taxon>Cephalochordata</taxon>
        <taxon>Leptocardii</taxon>
        <taxon>Amphioxiformes</taxon>
        <taxon>Branchiostomatidae</taxon>
        <taxon>Branchiostoma</taxon>
    </lineage>
</organism>
<dbReference type="InParanoid" id="C3XWT9"/>
<dbReference type="SMART" id="SM00365">
    <property type="entry name" value="LRR_SD22"/>
    <property type="match status" value="10"/>
</dbReference>
<dbReference type="PRINTS" id="PR00019">
    <property type="entry name" value="LEURICHRPT"/>
</dbReference>
<name>C3XWT9_BRAFL</name>
<keyword evidence="10 16" id="KW-0472">Membrane</keyword>
<dbReference type="Pfam" id="PF13855">
    <property type="entry name" value="LRR_8"/>
    <property type="match status" value="6"/>
</dbReference>
<keyword evidence="13" id="KW-0395">Inflammatory response</keyword>
<feature type="compositionally biased region" description="Polar residues" evidence="15">
    <location>
        <begin position="1461"/>
        <end position="1476"/>
    </location>
</feature>
<keyword evidence="4" id="KW-0433">Leucine-rich repeat</keyword>
<proteinExistence type="inferred from homology"/>
<evidence type="ECO:0000256" key="13">
    <source>
        <dbReference type="ARBA" id="ARBA00023198"/>
    </source>
</evidence>
<dbReference type="EMBL" id="GG666471">
    <property type="protein sequence ID" value="EEN67199.1"/>
    <property type="molecule type" value="Genomic_DNA"/>
</dbReference>
<feature type="signal peptide" evidence="17">
    <location>
        <begin position="1"/>
        <end position="16"/>
    </location>
</feature>